<dbReference type="AlphaFoldDB" id="A0A7W6C958"/>
<sequence>MTREEARAAWDTSGLTYAHLTASSVQKLRDLIGTKMKSSGLMAPSGRSAGTYRIQSKIKVWLQHGGFGCGLYCKAFYFKDREAVTFNDNGFIGFAGWADEVNVQPILSAFVEWVEGLKTEPANV</sequence>
<name>A0A7W6C958_9HYPH</name>
<reference evidence="1 2" key="1">
    <citation type="submission" date="2020-08" db="EMBL/GenBank/DDBJ databases">
        <title>Genomic Encyclopedia of Type Strains, Phase IV (KMG-IV): sequencing the most valuable type-strain genomes for metagenomic binning, comparative biology and taxonomic classification.</title>
        <authorList>
            <person name="Goeker M."/>
        </authorList>
    </citation>
    <scope>NUCLEOTIDE SEQUENCE [LARGE SCALE GENOMIC DNA]</scope>
    <source>
        <strain evidence="1 2">DSM 26438</strain>
    </source>
</reference>
<evidence type="ECO:0000313" key="2">
    <source>
        <dbReference type="Proteomes" id="UP000565286"/>
    </source>
</evidence>
<accession>A0A7W6C958</accession>
<evidence type="ECO:0000313" key="1">
    <source>
        <dbReference type="EMBL" id="MBB3947096.1"/>
    </source>
</evidence>
<protein>
    <submittedName>
        <fullName evidence="1">Uncharacterized protein</fullName>
    </submittedName>
</protein>
<gene>
    <name evidence="1" type="ORF">GGQ73_003060</name>
</gene>
<dbReference type="Proteomes" id="UP000565286">
    <property type="component" value="Unassembled WGS sequence"/>
</dbReference>
<proteinExistence type="predicted"/>
<dbReference type="RefSeq" id="WP_183896972.1">
    <property type="nucleotide sequence ID" value="NZ_JACIDV010000008.1"/>
</dbReference>
<organism evidence="1 2">
    <name type="scientific">Rhizobium skierniewicense</name>
    <dbReference type="NCBI Taxonomy" id="984260"/>
    <lineage>
        <taxon>Bacteria</taxon>
        <taxon>Pseudomonadati</taxon>
        <taxon>Pseudomonadota</taxon>
        <taxon>Alphaproteobacteria</taxon>
        <taxon>Hyphomicrobiales</taxon>
        <taxon>Rhizobiaceae</taxon>
        <taxon>Rhizobium/Agrobacterium group</taxon>
        <taxon>Rhizobium</taxon>
    </lineage>
</organism>
<comment type="caution">
    <text evidence="1">The sequence shown here is derived from an EMBL/GenBank/DDBJ whole genome shotgun (WGS) entry which is preliminary data.</text>
</comment>
<keyword evidence="2" id="KW-1185">Reference proteome</keyword>
<dbReference type="EMBL" id="JACIDV010000008">
    <property type="protein sequence ID" value="MBB3947096.1"/>
    <property type="molecule type" value="Genomic_DNA"/>
</dbReference>